<dbReference type="Proteomes" id="UP001157960">
    <property type="component" value="Unassembled WGS sequence"/>
</dbReference>
<feature type="domain" description="GAPS4 PD-(D/E)XK nuclease" evidence="1">
    <location>
        <begin position="1"/>
        <end position="164"/>
    </location>
</feature>
<dbReference type="RefSeq" id="WP_283422656.1">
    <property type="nucleotide sequence ID" value="NZ_FXTZ01000009.1"/>
</dbReference>
<organism evidence="2 3">
    <name type="scientific">Chryseobacterium profundimaris</name>
    <dbReference type="NCBI Taxonomy" id="1387275"/>
    <lineage>
        <taxon>Bacteria</taxon>
        <taxon>Pseudomonadati</taxon>
        <taxon>Bacteroidota</taxon>
        <taxon>Flavobacteriia</taxon>
        <taxon>Flavobacteriales</taxon>
        <taxon>Weeksellaceae</taxon>
        <taxon>Chryseobacterium group</taxon>
        <taxon>Chryseobacterium</taxon>
    </lineage>
</organism>
<evidence type="ECO:0000313" key="3">
    <source>
        <dbReference type="Proteomes" id="UP001157960"/>
    </source>
</evidence>
<evidence type="ECO:0000313" key="2">
    <source>
        <dbReference type="EMBL" id="SMP26352.1"/>
    </source>
</evidence>
<keyword evidence="3" id="KW-1185">Reference proteome</keyword>
<name>A0ABY1P4X8_9FLAO</name>
<gene>
    <name evidence="2" type="ORF">SAMN06264346_1093</name>
</gene>
<proteinExistence type="predicted"/>
<comment type="caution">
    <text evidence="2">The sequence shown here is derived from an EMBL/GenBank/DDBJ whole genome shotgun (WGS) entry which is preliminary data.</text>
</comment>
<dbReference type="Pfam" id="PF26115">
    <property type="entry name" value="PDDEXK_GAPS4"/>
    <property type="match status" value="1"/>
</dbReference>
<reference evidence="2 3" key="1">
    <citation type="submission" date="2017-05" db="EMBL/GenBank/DDBJ databases">
        <authorList>
            <person name="Varghese N."/>
            <person name="Submissions S."/>
        </authorList>
    </citation>
    <scope>NUCLEOTIDE SEQUENCE [LARGE SCALE GENOMIC DNA]</scope>
    <source>
        <strain evidence="2 3">DSM 28214</strain>
    </source>
</reference>
<protein>
    <recommendedName>
        <fullName evidence="1">GAPS4 PD-(D/E)XK nuclease domain-containing protein</fullName>
    </recommendedName>
</protein>
<sequence length="308" mass="35218">MGEKSKFIGETGEKTVENFLKLIGWETASKGIEFACIKNEEHKKDRTHGLDFFFSYASPLVDGVLKKISISVKFTDNQYSSLPSKFKEYFFDLVTSMECFRFSEQSKNLLSSVTSPYTTSENIGLLFWLSNENSVHDEIIPKLGSVQLPNTFNYDSFYIVDNRRMEFVFTSITFAQNYSQSSELFFFYPDTGKNINPTIKRNFGNILPIEYINGSILPIRLENNQDSSTKLILSTIDSFNIEDLKRLISLSQDLTKSWPSDVIIAFPDFNVARHTQDVATAKSSFEDIKFIKNVKVVSYYSDSKSLQA</sequence>
<accession>A0ABY1P4X8</accession>
<evidence type="ECO:0000259" key="1">
    <source>
        <dbReference type="Pfam" id="PF26115"/>
    </source>
</evidence>
<dbReference type="InterPro" id="IPR058873">
    <property type="entry name" value="PDDEXK_GAPS4"/>
</dbReference>
<dbReference type="EMBL" id="FXTZ01000009">
    <property type="protein sequence ID" value="SMP26352.1"/>
    <property type="molecule type" value="Genomic_DNA"/>
</dbReference>